<gene>
    <name evidence="5" type="ORF">RND81_04G187700</name>
</gene>
<dbReference type="InterPro" id="IPR055066">
    <property type="entry name" value="AASDHPPT_N"/>
</dbReference>
<dbReference type="Gene3D" id="3.90.470.20">
    <property type="entry name" value="4'-phosphopantetheinyl transferase domain"/>
    <property type="match status" value="2"/>
</dbReference>
<dbReference type="PANTHER" id="PTHR12215">
    <property type="entry name" value="PHOSPHOPANTETHEINE TRANSFERASE"/>
    <property type="match status" value="1"/>
</dbReference>
<evidence type="ECO:0000256" key="2">
    <source>
        <dbReference type="ARBA" id="ARBA00022679"/>
    </source>
</evidence>
<evidence type="ECO:0000256" key="1">
    <source>
        <dbReference type="ARBA" id="ARBA00013172"/>
    </source>
</evidence>
<dbReference type="Pfam" id="PF01648">
    <property type="entry name" value="ACPS"/>
    <property type="match status" value="1"/>
</dbReference>
<accession>A0AAW1LF66</accession>
<organism evidence="5 6">
    <name type="scientific">Saponaria officinalis</name>
    <name type="common">Common soapwort</name>
    <name type="synonym">Lychnis saponaria</name>
    <dbReference type="NCBI Taxonomy" id="3572"/>
    <lineage>
        <taxon>Eukaryota</taxon>
        <taxon>Viridiplantae</taxon>
        <taxon>Streptophyta</taxon>
        <taxon>Embryophyta</taxon>
        <taxon>Tracheophyta</taxon>
        <taxon>Spermatophyta</taxon>
        <taxon>Magnoliopsida</taxon>
        <taxon>eudicotyledons</taxon>
        <taxon>Gunneridae</taxon>
        <taxon>Pentapetalae</taxon>
        <taxon>Caryophyllales</taxon>
        <taxon>Caryophyllaceae</taxon>
        <taxon>Caryophylleae</taxon>
        <taxon>Saponaria</taxon>
    </lineage>
</organism>
<dbReference type="FunFam" id="3.90.470.20:FF:000003">
    <property type="entry name" value="L-aminoadipate-semialdehyde dehydrogenase-phosphopantetheinyl transferase"/>
    <property type="match status" value="1"/>
</dbReference>
<feature type="domain" description="4'-phosphopantetheinyl transferase N-terminal" evidence="4">
    <location>
        <begin position="14"/>
        <end position="112"/>
    </location>
</feature>
<keyword evidence="2" id="KW-0808">Transferase</keyword>
<dbReference type="GO" id="GO:0008897">
    <property type="term" value="F:holo-[acyl-carrier-protein] synthase activity"/>
    <property type="evidence" value="ECO:0007669"/>
    <property type="project" value="UniProtKB-EC"/>
</dbReference>
<proteinExistence type="predicted"/>
<dbReference type="InterPro" id="IPR050559">
    <property type="entry name" value="P-Pant_transferase_sf"/>
</dbReference>
<comment type="caution">
    <text evidence="5">The sequence shown here is derived from an EMBL/GenBank/DDBJ whole genome shotgun (WGS) entry which is preliminary data.</text>
</comment>
<dbReference type="EMBL" id="JBDFQZ010000004">
    <property type="protein sequence ID" value="KAK9735162.1"/>
    <property type="molecule type" value="Genomic_DNA"/>
</dbReference>
<dbReference type="InterPro" id="IPR008278">
    <property type="entry name" value="4-PPantetheinyl_Trfase_dom"/>
</dbReference>
<dbReference type="FunFam" id="3.90.470.20:FF:000013">
    <property type="entry name" value="L-aminoadipate-semialdehyde dehydrogenase-phosphopantetheinyl transferase"/>
    <property type="match status" value="1"/>
</dbReference>
<reference evidence="5" key="1">
    <citation type="submission" date="2024-03" db="EMBL/GenBank/DDBJ databases">
        <title>WGS assembly of Saponaria officinalis var. Norfolk2.</title>
        <authorList>
            <person name="Jenkins J."/>
            <person name="Shu S."/>
            <person name="Grimwood J."/>
            <person name="Barry K."/>
            <person name="Goodstein D."/>
            <person name="Schmutz J."/>
            <person name="Leebens-Mack J."/>
            <person name="Osbourn A."/>
        </authorList>
    </citation>
    <scope>NUCLEOTIDE SEQUENCE [LARGE SCALE GENOMIC DNA]</scope>
    <source>
        <strain evidence="5">JIC</strain>
    </source>
</reference>
<dbReference type="AlphaFoldDB" id="A0AAW1LF66"/>
<evidence type="ECO:0000259" key="3">
    <source>
        <dbReference type="Pfam" id="PF01648"/>
    </source>
</evidence>
<dbReference type="GO" id="GO:0005829">
    <property type="term" value="C:cytosol"/>
    <property type="evidence" value="ECO:0007669"/>
    <property type="project" value="TreeGrafter"/>
</dbReference>
<dbReference type="GO" id="GO:0000287">
    <property type="term" value="F:magnesium ion binding"/>
    <property type="evidence" value="ECO:0007669"/>
    <property type="project" value="InterPro"/>
</dbReference>
<dbReference type="InterPro" id="IPR037143">
    <property type="entry name" value="4-PPantetheinyl_Trfase_dom_sf"/>
</dbReference>
<evidence type="ECO:0000313" key="5">
    <source>
        <dbReference type="EMBL" id="KAK9735162.1"/>
    </source>
</evidence>
<evidence type="ECO:0000313" key="6">
    <source>
        <dbReference type="Proteomes" id="UP001443914"/>
    </source>
</evidence>
<sequence length="275" mass="31845">MERGVQRWIVDISRWTPSPTQLSIAISLLPSHEHSSIARYVNIEDKKRAFVSRLLQYALVHEMFGIPFDEINIRRTVEGKPYVVFDKVGMEFPNYNFNVSHHGNFVAIASEPFCLVGLDIISRGLRVEQTTPELINCFSSCFSSMEWHEIMSAGTSNDVLKELYRYWTLREAFVKAIGTGLGYSLAKLEFHHINWTNISVKVRGKELTDWKFWHFELKEGFYVSIARGSPSMATENYKQVLGQIECDKDAYDLWFNLPNPSFLWRSVEELTLCLD</sequence>
<protein>
    <recommendedName>
        <fullName evidence="1">holo-[acyl-carrier-protein] synthase</fullName>
        <ecNumber evidence="1">2.7.8.7</ecNumber>
    </recommendedName>
</protein>
<feature type="domain" description="4'-phosphopantetheinyl transferase" evidence="3">
    <location>
        <begin position="116"/>
        <end position="225"/>
    </location>
</feature>
<dbReference type="SUPFAM" id="SSF56214">
    <property type="entry name" value="4'-phosphopantetheinyl transferase"/>
    <property type="match status" value="2"/>
</dbReference>
<keyword evidence="6" id="KW-1185">Reference proteome</keyword>
<dbReference type="Pfam" id="PF22624">
    <property type="entry name" value="AASDHPPT_N"/>
    <property type="match status" value="1"/>
</dbReference>
<dbReference type="EC" id="2.7.8.7" evidence="1"/>
<dbReference type="PANTHER" id="PTHR12215:SF10">
    <property type="entry name" value="L-AMINOADIPATE-SEMIALDEHYDE DEHYDROGENASE-PHOSPHOPANTETHEINYL TRANSFERASE"/>
    <property type="match status" value="1"/>
</dbReference>
<name>A0AAW1LF66_SAPOF</name>
<dbReference type="Proteomes" id="UP001443914">
    <property type="component" value="Unassembled WGS sequence"/>
</dbReference>
<evidence type="ECO:0000259" key="4">
    <source>
        <dbReference type="Pfam" id="PF22624"/>
    </source>
</evidence>
<dbReference type="GO" id="GO:0019878">
    <property type="term" value="P:lysine biosynthetic process via aminoadipic acid"/>
    <property type="evidence" value="ECO:0007669"/>
    <property type="project" value="TreeGrafter"/>
</dbReference>